<comment type="similarity">
    <text evidence="1">Belongs to the CRISPR-associated Csm4 family.</text>
</comment>
<name>A0A6H1WUG8_9BACT</name>
<protein>
    <recommendedName>
        <fullName evidence="2">CRISPR system Cms protein Csm4</fullName>
    </recommendedName>
</protein>
<sequence length="335" mass="38091">MKLAEIVIRPLGPLGTSLKGDTIFGHFFWQLVFDPELIKGDLEHWRRAYEGEPFVVFSSAFPRLEREGRSCWLLPRPTLPVHFFLQEDGDCFEVLTRRKEEKKRRYMLVSGTKVNLREVKFLKPAEAVELFWKDLEDTLPEKPPDLLLFFPQSHNSLNRLSFSTGEGFAPYQVENHWYLPGLRLAILALFREEALDKESLAEAFRRMGEVGFGRDASAGLGRFEVEDLKDLPLPEPSPTLYTLAPYIPAPGEYEKIWYQPFVRFGRHGGPLALSENPFKEPVLMAQEGAVLKTSNPSGPYVGRAVSGLSKAEKRALHQGYSLVFPLEGFHESPSP</sequence>
<dbReference type="RefSeq" id="WP_168720180.1">
    <property type="nucleotide sequence ID" value="NZ_CP042909.1"/>
</dbReference>
<keyword evidence="4" id="KW-0051">Antiviral defense</keyword>
<dbReference type="AlphaFoldDB" id="A0A6H1WUG8"/>
<evidence type="ECO:0000256" key="2">
    <source>
        <dbReference type="ARBA" id="ARBA00016109"/>
    </source>
</evidence>
<dbReference type="GO" id="GO:0003723">
    <property type="term" value="F:RNA binding"/>
    <property type="evidence" value="ECO:0007669"/>
    <property type="project" value="UniProtKB-KW"/>
</dbReference>
<evidence type="ECO:0000256" key="3">
    <source>
        <dbReference type="ARBA" id="ARBA00022884"/>
    </source>
</evidence>
<keyword evidence="3" id="KW-0694">RNA-binding</keyword>
<dbReference type="KEGG" id="tmai:FVE67_08525"/>
<evidence type="ECO:0000313" key="5">
    <source>
        <dbReference type="EMBL" id="QJA06830.1"/>
    </source>
</evidence>
<evidence type="ECO:0000256" key="1">
    <source>
        <dbReference type="ARBA" id="ARBA00005772"/>
    </source>
</evidence>
<dbReference type="InterPro" id="IPR005510">
    <property type="entry name" value="Csm4"/>
</dbReference>
<dbReference type="NCBIfam" id="TIGR01903">
    <property type="entry name" value="cas5_csm4"/>
    <property type="match status" value="1"/>
</dbReference>
<keyword evidence="6" id="KW-1185">Reference proteome</keyword>
<organism evidence="5 6">
    <name type="scientific">Thermosulfurimonas marina</name>
    <dbReference type="NCBI Taxonomy" id="2047767"/>
    <lineage>
        <taxon>Bacteria</taxon>
        <taxon>Pseudomonadati</taxon>
        <taxon>Thermodesulfobacteriota</taxon>
        <taxon>Thermodesulfobacteria</taxon>
        <taxon>Thermodesulfobacteriales</taxon>
        <taxon>Thermodesulfobacteriaceae</taxon>
        <taxon>Thermosulfurimonas</taxon>
    </lineage>
</organism>
<accession>A0A6H1WUG8</accession>
<dbReference type="EMBL" id="CP042909">
    <property type="protein sequence ID" value="QJA06830.1"/>
    <property type="molecule type" value="Genomic_DNA"/>
</dbReference>
<evidence type="ECO:0000256" key="4">
    <source>
        <dbReference type="ARBA" id="ARBA00023118"/>
    </source>
</evidence>
<dbReference type="GO" id="GO:0051607">
    <property type="term" value="P:defense response to virus"/>
    <property type="evidence" value="ECO:0007669"/>
    <property type="project" value="UniProtKB-KW"/>
</dbReference>
<reference evidence="5 6" key="1">
    <citation type="submission" date="2019-08" db="EMBL/GenBank/DDBJ databases">
        <title>Complete genome sequence of Thermosulfurimonas marina SU872T, an anaerobic thermophilic chemolithoautotrophic bacterium isolated from a shallow marine hydrothermal vent.</title>
        <authorList>
            <person name="Allioux M."/>
            <person name="Jebbar M."/>
            <person name="Slobodkina G."/>
            <person name="Slobodkin A."/>
            <person name="Moalic Y."/>
            <person name="Frolova A."/>
            <person name="Shao Z."/>
            <person name="Alain K."/>
        </authorList>
    </citation>
    <scope>NUCLEOTIDE SEQUENCE [LARGE SCALE GENOMIC DNA]</scope>
    <source>
        <strain evidence="5 6">SU872</strain>
    </source>
</reference>
<gene>
    <name evidence="5" type="ORF">FVE67_08525</name>
</gene>
<proteinExistence type="inferred from homology"/>
<dbReference type="Proteomes" id="UP000501253">
    <property type="component" value="Chromosome"/>
</dbReference>
<evidence type="ECO:0000313" key="6">
    <source>
        <dbReference type="Proteomes" id="UP000501253"/>
    </source>
</evidence>